<dbReference type="PANTHER" id="PTHR30561">
    <property type="entry name" value="SMR FAMILY PROTON-DEPENDENT DRUG EFFLUX TRANSPORTER SUGE"/>
    <property type="match status" value="1"/>
</dbReference>
<dbReference type="GeneID" id="93157222"/>
<dbReference type="NCBIfam" id="NF002816">
    <property type="entry name" value="PRK02971.1-2"/>
    <property type="match status" value="1"/>
</dbReference>
<dbReference type="GO" id="GO:1901505">
    <property type="term" value="F:carbohydrate derivative transmembrane transporter activity"/>
    <property type="evidence" value="ECO:0007669"/>
    <property type="project" value="InterPro"/>
</dbReference>
<dbReference type="InterPro" id="IPR037185">
    <property type="entry name" value="EmrE-like"/>
</dbReference>
<evidence type="ECO:0000256" key="4">
    <source>
        <dbReference type="ARBA" id="ARBA00022516"/>
    </source>
</evidence>
<organism evidence="14">
    <name type="scientific">Enterobacter kobei</name>
    <dbReference type="NCBI Taxonomy" id="208224"/>
    <lineage>
        <taxon>Bacteria</taxon>
        <taxon>Pseudomonadati</taxon>
        <taxon>Pseudomonadota</taxon>
        <taxon>Gammaproteobacteria</taxon>
        <taxon>Enterobacterales</taxon>
        <taxon>Enterobacteriaceae</taxon>
        <taxon>Enterobacter</taxon>
        <taxon>Enterobacter cloacae complex</taxon>
    </lineage>
</organism>
<evidence type="ECO:0000256" key="8">
    <source>
        <dbReference type="ARBA" id="ARBA00022985"/>
    </source>
</evidence>
<evidence type="ECO:0000256" key="7">
    <source>
        <dbReference type="ARBA" id="ARBA00022692"/>
    </source>
</evidence>
<dbReference type="Proteomes" id="UP000250603">
    <property type="component" value="Unassembled WGS sequence"/>
</dbReference>
<evidence type="ECO:0000313" key="18">
    <source>
        <dbReference type="Proteomes" id="UP000250603"/>
    </source>
</evidence>
<evidence type="ECO:0000313" key="17">
    <source>
        <dbReference type="Proteomes" id="UP000230495"/>
    </source>
</evidence>
<evidence type="ECO:0000256" key="2">
    <source>
        <dbReference type="ARBA" id="ARBA00022448"/>
    </source>
</evidence>
<evidence type="ECO:0000313" key="15">
    <source>
        <dbReference type="EMBL" id="RAY23836.1"/>
    </source>
</evidence>
<comment type="function">
    <text evidence="12">Translocates 4-amino-4-deoxy-L-arabinose-phosphoundecaprenol (alpha-L-Ara4N-phosphoundecaprenol) from the cytoplasmic to the periplasmic side of the inner membrane.</text>
</comment>
<protein>
    <recommendedName>
        <fullName evidence="12">Probable 4-amino-4-deoxy-L-arabinose-phosphoundecaprenol flippase subunit ArnF</fullName>
        <shortName evidence="12">L-Ara4N-phosphoundecaprenol flippase subunit ArnF</shortName>
    </recommendedName>
    <alternativeName>
        <fullName evidence="12">Undecaprenyl phosphate-aminoarabinose flippase subunit ArnF</fullName>
    </alternativeName>
</protein>
<keyword evidence="9 12" id="KW-1133">Transmembrane helix</keyword>
<dbReference type="Proteomes" id="UP000613022">
    <property type="component" value="Unassembled WGS sequence"/>
</dbReference>
<comment type="similarity">
    <text evidence="12">Belongs to the ArnF family.</text>
</comment>
<evidence type="ECO:0000256" key="6">
    <source>
        <dbReference type="ARBA" id="ARBA00022556"/>
    </source>
</evidence>
<comment type="subcellular location">
    <subcellularLocation>
        <location evidence="12">Cell inner membrane</location>
        <topology evidence="12">Multi-pass membrane protein</topology>
    </subcellularLocation>
    <subcellularLocation>
        <location evidence="1">Cell membrane</location>
        <topology evidence="1">Multi-pass membrane protein</topology>
    </subcellularLocation>
</comment>
<sequence>MKGAFWALCSVLLVSAAQLLLRDAMQALPPVSDVLALISALWHFSSGTGALLLGLMGYVASMGCWYLALHRMALSKAYALLSLSYILVWAAAIVLPGWGEHFSWHGLVGVGFIMLGVLTIFRPARRQQNGSGRR</sequence>
<feature type="transmembrane region" description="Helical" evidence="12">
    <location>
        <begin position="104"/>
        <end position="124"/>
    </location>
</feature>
<evidence type="ECO:0000313" key="16">
    <source>
        <dbReference type="EMBL" id="WMT65720.1"/>
    </source>
</evidence>
<keyword evidence="18" id="KW-1185">Reference proteome</keyword>
<keyword evidence="4 12" id="KW-0444">Lipid biosynthesis</keyword>
<keyword evidence="6 12" id="KW-0441">Lipid A biosynthesis</keyword>
<dbReference type="EMBL" id="CP096849">
    <property type="protein sequence ID" value="WMT65720.1"/>
    <property type="molecule type" value="Genomic_DNA"/>
</dbReference>
<dbReference type="AlphaFoldDB" id="A0A156HYS2"/>
<accession>A0A0H0DBH2</accession>
<dbReference type="InterPro" id="IPR000390">
    <property type="entry name" value="Small_drug/metabolite_transptr"/>
</dbReference>
<dbReference type="UniPathway" id="UPA00030"/>
<dbReference type="GO" id="GO:0009245">
    <property type="term" value="P:lipid A biosynthetic process"/>
    <property type="evidence" value="ECO:0007669"/>
    <property type="project" value="UniProtKB-UniRule"/>
</dbReference>
<evidence type="ECO:0000313" key="13">
    <source>
        <dbReference type="EMBL" id="MBC6326830.1"/>
    </source>
</evidence>
<dbReference type="GO" id="GO:0005886">
    <property type="term" value="C:plasma membrane"/>
    <property type="evidence" value="ECO:0007669"/>
    <property type="project" value="UniProtKB-SubCell"/>
</dbReference>
<gene>
    <name evidence="12 16" type="primary">arnF</name>
    <name evidence="14" type="ORF">B9Q37_14755</name>
    <name evidence="15" type="ORF">DP181_16095</name>
    <name evidence="13" type="ORF">H9R40_27440</name>
    <name evidence="16" type="ORF">M2B19_23065</name>
</gene>
<dbReference type="EMBL" id="QMCK01000052">
    <property type="protein sequence ID" value="RAY23836.1"/>
    <property type="molecule type" value="Genomic_DNA"/>
</dbReference>
<dbReference type="EMBL" id="JACSEP010000154">
    <property type="protein sequence ID" value="MBC6326830.1"/>
    <property type="molecule type" value="Genomic_DNA"/>
</dbReference>
<dbReference type="KEGG" id="eno:ECENHK_20865"/>
<evidence type="ECO:0000256" key="1">
    <source>
        <dbReference type="ARBA" id="ARBA00004651"/>
    </source>
</evidence>
<feature type="transmembrane region" description="Helical" evidence="12">
    <location>
        <begin position="40"/>
        <end position="66"/>
    </location>
</feature>
<dbReference type="Proteomes" id="UP000230495">
    <property type="component" value="Unassembled WGS sequence"/>
</dbReference>
<dbReference type="EMBL" id="NEEU01000011">
    <property type="protein sequence ID" value="PJD73099.1"/>
    <property type="molecule type" value="Genomic_DNA"/>
</dbReference>
<dbReference type="InterPro" id="IPR022832">
    <property type="entry name" value="Flippase_ArnF"/>
</dbReference>
<feature type="transmembrane region" description="Helical" evidence="12">
    <location>
        <begin position="78"/>
        <end position="98"/>
    </location>
</feature>
<evidence type="ECO:0000256" key="12">
    <source>
        <dbReference type="HAMAP-Rule" id="MF_00538"/>
    </source>
</evidence>
<dbReference type="Proteomes" id="UP001228563">
    <property type="component" value="Chromosome"/>
</dbReference>
<comment type="pathway">
    <text evidence="12">Bacterial outer membrane biogenesis; lipopolysaccharide biosynthesis.</text>
</comment>
<accession>A0A0F0Y9B8</accession>
<comment type="subunit">
    <text evidence="12">Heterodimer of ArnE and ArnF.</text>
</comment>
<evidence type="ECO:0000256" key="9">
    <source>
        <dbReference type="ARBA" id="ARBA00022989"/>
    </source>
</evidence>
<dbReference type="RefSeq" id="WP_014885566.1">
    <property type="nucleotide sequence ID" value="NC_018405.1"/>
</dbReference>
<keyword evidence="2 12" id="KW-0813">Transport</keyword>
<proteinExistence type="inferred from homology"/>
<keyword evidence="8 12" id="KW-0448">Lipopolysaccharide biosynthesis</keyword>
<keyword evidence="7 12" id="KW-0812">Transmembrane</keyword>
<keyword evidence="3 12" id="KW-1003">Cell membrane</keyword>
<reference evidence="13" key="3">
    <citation type="submission" date="2020-08" db="EMBL/GenBank/DDBJ databases">
        <title>Distribution of Beta-Lactamase Producing Gram-Negative Bacterial Isolates in Isabela River of Santo Domingo, Dominican Republic.</title>
        <authorList>
            <person name="Calderon V."/>
            <person name="Del Rosario C."/>
            <person name="Duarte A."/>
            <person name="Bonnelly R."/>
            <person name="Barauna R."/>
            <person name="Ramos R.T."/>
            <person name="Perdomo O.P."/>
            <person name="Rodriguez De Francisco L.E."/>
            <person name="Franco De Los Santos E.F."/>
        </authorList>
    </citation>
    <scope>NUCLEOTIDE SEQUENCE</scope>
    <source>
        <strain evidence="13">INTEC_BI4_1.1</strain>
    </source>
</reference>
<reference evidence="15 18" key="2">
    <citation type="submission" date="2018-06" db="EMBL/GenBank/DDBJ databases">
        <title>ACT-28, a chromosomally-encoded AmpC with carbapenemase activity from Enterobacter kobei.</title>
        <authorList>
            <person name="Jousset A.B."/>
            <person name="Oueslati S."/>
            <person name="Bernabeu S."/>
            <person name="Takissian J."/>
            <person name="Creton E."/>
            <person name="Vogel A."/>
            <person name="Cotellon G."/>
            <person name="Bonnin R.A."/>
            <person name="Dortet L."/>
            <person name="Naas T."/>
        </authorList>
    </citation>
    <scope>NUCLEOTIDE SEQUENCE [LARGE SCALE GENOMIC DNA]</scope>
    <source>
        <strain evidence="15 18">149H6</strain>
    </source>
</reference>
<keyword evidence="10 12" id="KW-0443">Lipid metabolism</keyword>
<keyword evidence="11 12" id="KW-0472">Membrane</keyword>
<evidence type="ECO:0000256" key="5">
    <source>
        <dbReference type="ARBA" id="ARBA00022519"/>
    </source>
</evidence>
<evidence type="ECO:0000256" key="3">
    <source>
        <dbReference type="ARBA" id="ARBA00022475"/>
    </source>
</evidence>
<dbReference type="GO" id="GO:0009103">
    <property type="term" value="P:lipopolysaccharide biosynthetic process"/>
    <property type="evidence" value="ECO:0007669"/>
    <property type="project" value="UniProtKB-UniRule"/>
</dbReference>
<dbReference type="OrthoDB" id="5592809at2"/>
<dbReference type="Gene3D" id="1.10.3730.20">
    <property type="match status" value="1"/>
</dbReference>
<dbReference type="SUPFAM" id="SSF103481">
    <property type="entry name" value="Multidrug resistance efflux transporter EmrE"/>
    <property type="match status" value="1"/>
</dbReference>
<reference evidence="16" key="4">
    <citation type="submission" date="2022-04" db="EMBL/GenBank/DDBJ databases">
        <title>Co-occurrence of mcr-9 and blaNDM-1 in multidrug-resistant Enterobacter kobei strain isolated from an infant with urinary infection.</title>
        <authorList>
            <person name="Zeng H."/>
        </authorList>
    </citation>
    <scope>NUCLEOTIDE SEQUENCE</scope>
    <source>
        <strain evidence="16">EC1382</strain>
    </source>
</reference>
<accession>A0A156HYS2</accession>
<dbReference type="PANTHER" id="PTHR30561:SF9">
    <property type="entry name" value="4-AMINO-4-DEOXY-L-ARABINOSE-PHOSPHOUNDECAPRENOL FLIPPASE SUBUNIT ARNF-RELATED"/>
    <property type="match status" value="1"/>
</dbReference>
<keyword evidence="5 12" id="KW-0997">Cell inner membrane</keyword>
<evidence type="ECO:0000313" key="14">
    <source>
        <dbReference type="EMBL" id="PJD73099.1"/>
    </source>
</evidence>
<evidence type="ECO:0000256" key="11">
    <source>
        <dbReference type="ARBA" id="ARBA00023136"/>
    </source>
</evidence>
<name>A0A156HYS2_9ENTR</name>
<evidence type="ECO:0000256" key="10">
    <source>
        <dbReference type="ARBA" id="ARBA00023098"/>
    </source>
</evidence>
<comment type="caution">
    <text evidence="12">Lacks conserved residue(s) required for the propagation of feature annotation.</text>
</comment>
<reference evidence="14 17" key="1">
    <citation type="journal article" date="2017" name="J. Antimicrob. Chemother.">
        <title>Characterization of the population structure, drug resistance mechanisms and plasmids of the community-associated Enterobacter cloacae complex in China.</title>
        <authorList>
            <person name="Zhou K."/>
            <person name="Yu W."/>
            <person name="Cao X."/>
            <person name="Shen P."/>
            <person name="Lu H."/>
            <person name="Luo Q."/>
            <person name="Rossen J.W.A."/>
            <person name="Xiao Y."/>
        </authorList>
    </citation>
    <scope>NUCLEOTIDE SEQUENCE [LARGE SCALE GENOMIC DNA]</scope>
    <source>
        <strain evidence="14">ECC1097</strain>
    </source>
</reference>
<dbReference type="HAMAP" id="MF_00538">
    <property type="entry name" value="Flippase_ArnF"/>
    <property type="match status" value="1"/>
</dbReference>